<dbReference type="InterPro" id="IPR005532">
    <property type="entry name" value="SUMF_dom"/>
</dbReference>
<dbReference type="RefSeq" id="WP_144359152.1">
    <property type="nucleotide sequence ID" value="NZ_VMNH01000013.1"/>
</dbReference>
<keyword evidence="3" id="KW-1185">Reference proteome</keyword>
<dbReference type="InterPro" id="IPR042095">
    <property type="entry name" value="SUMF_sf"/>
</dbReference>
<dbReference type="Pfam" id="PF03781">
    <property type="entry name" value="FGE-sulfatase"/>
    <property type="match status" value="1"/>
</dbReference>
<evidence type="ECO:0000259" key="1">
    <source>
        <dbReference type="Pfam" id="PF03781"/>
    </source>
</evidence>
<reference evidence="2 3" key="1">
    <citation type="submission" date="2019-07" db="EMBL/GenBank/DDBJ databases">
        <title>The pathways for chlorine oxyanion respiration interact through the shared metabolite chlorate.</title>
        <authorList>
            <person name="Barnum T.P."/>
            <person name="Cheng Y."/>
            <person name="Hill K.A."/>
            <person name="Lucas L.N."/>
            <person name="Carlson H.K."/>
            <person name="Coates J.D."/>
        </authorList>
    </citation>
    <scope>NUCLEOTIDE SEQUENCE [LARGE SCALE GENOMIC DNA]</scope>
    <source>
        <strain evidence="2 3">BK-1</strain>
    </source>
</reference>
<dbReference type="InterPro" id="IPR051043">
    <property type="entry name" value="Sulfatase_Mod_Factor_Kinase"/>
</dbReference>
<evidence type="ECO:0000313" key="3">
    <source>
        <dbReference type="Proteomes" id="UP000316649"/>
    </source>
</evidence>
<dbReference type="AlphaFoldDB" id="A0A557S7M1"/>
<sequence>MKNRVLWFLCLLLLALNVWPAIPAKSIYNPSPEEGDLVLPMPNGAELVLRPIRVPGKGFWGDRERVVQLGDATGGAFEGVQQSMVAGSFEEPGNQRWVIWLAKYELTKGQFVAVMGAEALAAASGNPVDMKYAELTGRNLKQAQAMPLSWIDYQAVEDFLRAYNHWLFDPEHPERRTELPTIDGVPGFIRLAAEDEWEYAARGGMAALKDGTFSDRLPFSPRQLNEYAWHLGNAKNKPRPIGLRKANQLGLHDLYGNVHEMTAGLFRPEIWQGKPGGVPVRGASVSSPVGDVRSSYRTEFDTYAWNAETKEMGLRRTFNIGARLALGSNVVVSSSTRNRLENEYAEYRKTLRRETPVGRTLDNLVSQASSQLDTVDSVLKRLLDRYPDAQDQVASIQSYVDTARGQLVQAQRDNARSLLQDASRNGTNLSVLISKRVTLDRAMETASRLLSKSTRYQAQVDAVQKTLDENSSAANEQYKAYLDKVLLIGEYQQEFREHAFKVMREKKLSSRESRVLELAEQHVQHYSENRAEDKPGWLAQFNNIFKAFTE</sequence>
<dbReference type="GO" id="GO:0120147">
    <property type="term" value="F:formylglycine-generating oxidase activity"/>
    <property type="evidence" value="ECO:0007669"/>
    <property type="project" value="TreeGrafter"/>
</dbReference>
<comment type="caution">
    <text evidence="2">The sequence shown here is derived from an EMBL/GenBank/DDBJ whole genome shotgun (WGS) entry which is preliminary data.</text>
</comment>
<feature type="domain" description="Sulfatase-modifying factor enzyme-like" evidence="1">
    <location>
        <begin position="100"/>
        <end position="315"/>
    </location>
</feature>
<accession>A0A557S7M1</accession>
<protein>
    <submittedName>
        <fullName evidence="2">Formylglycine-generating enzyme family protein</fullName>
    </submittedName>
</protein>
<dbReference type="InterPro" id="IPR016187">
    <property type="entry name" value="CTDL_fold"/>
</dbReference>
<evidence type="ECO:0000313" key="2">
    <source>
        <dbReference type="EMBL" id="TVO73430.1"/>
    </source>
</evidence>
<dbReference type="EMBL" id="VMNH01000013">
    <property type="protein sequence ID" value="TVO73430.1"/>
    <property type="molecule type" value="Genomic_DNA"/>
</dbReference>
<name>A0A557S7M1_9GAMM</name>
<dbReference type="PANTHER" id="PTHR23150:SF19">
    <property type="entry name" value="FORMYLGLYCINE-GENERATING ENZYME"/>
    <property type="match status" value="1"/>
</dbReference>
<dbReference type="Gene3D" id="3.90.1580.10">
    <property type="entry name" value="paralog of FGE (formylglycine-generating enzyme)"/>
    <property type="match status" value="1"/>
</dbReference>
<dbReference type="SUPFAM" id="SSF56436">
    <property type="entry name" value="C-type lectin-like"/>
    <property type="match status" value="1"/>
</dbReference>
<organism evidence="2 3">
    <name type="scientific">Sedimenticola selenatireducens</name>
    <dbReference type="NCBI Taxonomy" id="191960"/>
    <lineage>
        <taxon>Bacteria</taxon>
        <taxon>Pseudomonadati</taxon>
        <taxon>Pseudomonadota</taxon>
        <taxon>Gammaproteobacteria</taxon>
        <taxon>Chromatiales</taxon>
        <taxon>Sedimenticolaceae</taxon>
        <taxon>Sedimenticola</taxon>
    </lineage>
</organism>
<gene>
    <name evidence="2" type="ORF">FHP88_11115</name>
</gene>
<dbReference type="OrthoDB" id="9768004at2"/>
<proteinExistence type="predicted"/>
<dbReference type="PANTHER" id="PTHR23150">
    <property type="entry name" value="SULFATASE MODIFYING FACTOR 1, 2"/>
    <property type="match status" value="1"/>
</dbReference>
<dbReference type="Proteomes" id="UP000316649">
    <property type="component" value="Unassembled WGS sequence"/>
</dbReference>